<feature type="transmembrane region" description="Helical" evidence="7">
    <location>
        <begin position="196"/>
        <end position="221"/>
    </location>
</feature>
<keyword evidence="9" id="KW-1185">Reference proteome</keyword>
<feature type="transmembrane region" description="Helical" evidence="7">
    <location>
        <begin position="327"/>
        <end position="347"/>
    </location>
</feature>
<feature type="transmembrane region" description="Helical" evidence="7">
    <location>
        <begin position="367"/>
        <end position="385"/>
    </location>
</feature>
<keyword evidence="6 7" id="KW-0472">Membrane</keyword>
<evidence type="ECO:0000256" key="7">
    <source>
        <dbReference type="SAM" id="Phobius"/>
    </source>
</evidence>
<feature type="transmembrane region" description="Helical" evidence="7">
    <location>
        <begin position="286"/>
        <end position="306"/>
    </location>
</feature>
<keyword evidence="3" id="KW-1003">Cell membrane</keyword>
<dbReference type="Proteomes" id="UP000077177">
    <property type="component" value="Chromosome"/>
</dbReference>
<name>A0A172TYC0_9BACT</name>
<dbReference type="PANTHER" id="PTHR43549:SF2">
    <property type="entry name" value="MULTIDRUG RESISTANCE PROTEIN NORM-RELATED"/>
    <property type="match status" value="1"/>
</dbReference>
<dbReference type="Pfam" id="PF01554">
    <property type="entry name" value="MatE"/>
    <property type="match status" value="2"/>
</dbReference>
<dbReference type="InterPro" id="IPR052031">
    <property type="entry name" value="Membrane_Transporter-Flippase"/>
</dbReference>
<comment type="subcellular location">
    <subcellularLocation>
        <location evidence="1">Cell membrane</location>
        <topology evidence="1">Multi-pass membrane protein</topology>
    </subcellularLocation>
</comment>
<feature type="transmembrane region" description="Helical" evidence="7">
    <location>
        <begin position="20"/>
        <end position="39"/>
    </location>
</feature>
<evidence type="ECO:0000313" key="9">
    <source>
        <dbReference type="Proteomes" id="UP000077177"/>
    </source>
</evidence>
<dbReference type="GO" id="GO:0042910">
    <property type="term" value="F:xenobiotic transmembrane transporter activity"/>
    <property type="evidence" value="ECO:0007669"/>
    <property type="project" value="InterPro"/>
</dbReference>
<evidence type="ECO:0000256" key="6">
    <source>
        <dbReference type="ARBA" id="ARBA00023136"/>
    </source>
</evidence>
<reference evidence="9" key="1">
    <citation type="submission" date="2015-01" db="EMBL/GenBank/DDBJ databases">
        <title>Flavisolibacter sp./LCS9/ whole genome sequencing.</title>
        <authorList>
            <person name="Kim M.K."/>
            <person name="Srinivasan S."/>
            <person name="Lee J.-J."/>
        </authorList>
    </citation>
    <scope>NUCLEOTIDE SEQUENCE [LARGE SCALE GENOMIC DNA]</scope>
    <source>
        <strain evidence="9">LCS9</strain>
    </source>
</reference>
<keyword evidence="5 7" id="KW-1133">Transmembrane helix</keyword>
<sequence length="476" mass="51701">MAESINRKELLEGPIISSLLKLAIPLVLANILQSAYQLIDAFWVGRLGGDAVAAVSVTTPVVFLFIALGFGLAIAGSTLIAQYVGAGNFSMVNHVAAQTTLMVMLVSLLLASIGYFFTPNLLHLIGVAPEVYRGAVGFMRVTFMGLPFNFFFIVFQSFMRSTGHAKVPVYIVSGTVVLNFLLDPLFIFGWGPIPAMGVMGAALATFITQVIAALIGLLLLFRGRYGIHLKRKNFAPDWAYIKRAFLLGFPASIEQSMRGLGLIVMTFLITSFGTLTLAAYGVGSSVLQVVMIPAMGLSMAISTLVGQNIGAGNIERAAKIGSLGTTLGFWVLTGFGILAFLLAPHLIRFFVPEDPNVIAAGAEFLRTMSWAWGFIAIQFCLTGVFRASGNMFLSMIIALVSQWVLQFPLAYVLSRHSPLGTQGLWWAFPVTNLITALITWVIFRKGDWKKKRLTDEDEVLTRQIAGEIIAEEGIRQ</sequence>
<dbReference type="InterPro" id="IPR048279">
    <property type="entry name" value="MdtK-like"/>
</dbReference>
<dbReference type="CDD" id="cd13142">
    <property type="entry name" value="MATE_like_12"/>
    <property type="match status" value="1"/>
</dbReference>
<evidence type="ECO:0000256" key="4">
    <source>
        <dbReference type="ARBA" id="ARBA00022692"/>
    </source>
</evidence>
<dbReference type="PANTHER" id="PTHR43549">
    <property type="entry name" value="MULTIDRUG RESISTANCE PROTEIN YPNP-RELATED"/>
    <property type="match status" value="1"/>
</dbReference>
<dbReference type="RefSeq" id="WP_066406147.1">
    <property type="nucleotide sequence ID" value="NZ_CP011390.1"/>
</dbReference>
<keyword evidence="4 7" id="KW-0812">Transmembrane</keyword>
<accession>A0A172TYC0</accession>
<proteinExistence type="predicted"/>
<feature type="transmembrane region" description="Helical" evidence="7">
    <location>
        <begin position="95"/>
        <end position="117"/>
    </location>
</feature>
<feature type="transmembrane region" description="Helical" evidence="7">
    <location>
        <begin position="260"/>
        <end position="280"/>
    </location>
</feature>
<feature type="transmembrane region" description="Helical" evidence="7">
    <location>
        <begin position="137"/>
        <end position="155"/>
    </location>
</feature>
<reference evidence="8 9" key="2">
    <citation type="journal article" date="2016" name="Int. J. Syst. Evol. Microbiol.">
        <title>Flavisolibacter tropicus sp. nov., isolated from tropical soil.</title>
        <authorList>
            <person name="Lee J.J."/>
            <person name="Kang M.S."/>
            <person name="Kim G.S."/>
            <person name="Lee C.S."/>
            <person name="Lim S."/>
            <person name="Lee J."/>
            <person name="Roh S.H."/>
            <person name="Kang H."/>
            <person name="Ha J.M."/>
            <person name="Bae S."/>
            <person name="Jung H.Y."/>
            <person name="Kim M.K."/>
        </authorList>
    </citation>
    <scope>NUCLEOTIDE SEQUENCE [LARGE SCALE GENOMIC DNA]</scope>
    <source>
        <strain evidence="8 9">LCS9</strain>
    </source>
</reference>
<evidence type="ECO:0000256" key="5">
    <source>
        <dbReference type="ARBA" id="ARBA00022989"/>
    </source>
</evidence>
<keyword evidence="2" id="KW-0813">Transport</keyword>
<feature type="transmembrane region" description="Helical" evidence="7">
    <location>
        <begin position="167"/>
        <end position="190"/>
    </location>
</feature>
<dbReference type="AlphaFoldDB" id="A0A172TYC0"/>
<protein>
    <submittedName>
        <fullName evidence="8">Transporter</fullName>
    </submittedName>
</protein>
<evidence type="ECO:0000256" key="3">
    <source>
        <dbReference type="ARBA" id="ARBA00022475"/>
    </source>
</evidence>
<feature type="transmembrane region" description="Helical" evidence="7">
    <location>
        <begin position="51"/>
        <end position="74"/>
    </location>
</feature>
<dbReference type="NCBIfam" id="TIGR00797">
    <property type="entry name" value="matE"/>
    <property type="match status" value="1"/>
</dbReference>
<evidence type="ECO:0000256" key="1">
    <source>
        <dbReference type="ARBA" id="ARBA00004651"/>
    </source>
</evidence>
<evidence type="ECO:0000313" key="8">
    <source>
        <dbReference type="EMBL" id="ANE52006.1"/>
    </source>
</evidence>
<feature type="transmembrane region" description="Helical" evidence="7">
    <location>
        <begin position="424"/>
        <end position="443"/>
    </location>
</feature>
<gene>
    <name evidence="8" type="ORF">SY85_17395</name>
</gene>
<feature type="transmembrane region" description="Helical" evidence="7">
    <location>
        <begin position="392"/>
        <end position="412"/>
    </location>
</feature>
<evidence type="ECO:0000256" key="2">
    <source>
        <dbReference type="ARBA" id="ARBA00022448"/>
    </source>
</evidence>
<dbReference type="GO" id="GO:0015297">
    <property type="term" value="F:antiporter activity"/>
    <property type="evidence" value="ECO:0007669"/>
    <property type="project" value="InterPro"/>
</dbReference>
<dbReference type="InterPro" id="IPR002528">
    <property type="entry name" value="MATE_fam"/>
</dbReference>
<dbReference type="STRING" id="1492898.SY85_17395"/>
<dbReference type="KEGG" id="fla:SY85_17395"/>
<dbReference type="PIRSF" id="PIRSF006603">
    <property type="entry name" value="DinF"/>
    <property type="match status" value="1"/>
</dbReference>
<dbReference type="EMBL" id="CP011390">
    <property type="protein sequence ID" value="ANE52006.1"/>
    <property type="molecule type" value="Genomic_DNA"/>
</dbReference>
<dbReference type="GO" id="GO:0005886">
    <property type="term" value="C:plasma membrane"/>
    <property type="evidence" value="ECO:0007669"/>
    <property type="project" value="UniProtKB-SubCell"/>
</dbReference>
<dbReference type="OrthoDB" id="9776324at2"/>
<organism evidence="8 9">
    <name type="scientific">Flavisolibacter tropicus</name>
    <dbReference type="NCBI Taxonomy" id="1492898"/>
    <lineage>
        <taxon>Bacteria</taxon>
        <taxon>Pseudomonadati</taxon>
        <taxon>Bacteroidota</taxon>
        <taxon>Chitinophagia</taxon>
        <taxon>Chitinophagales</taxon>
        <taxon>Chitinophagaceae</taxon>
        <taxon>Flavisolibacter</taxon>
    </lineage>
</organism>
<dbReference type="PATRIC" id="fig|1492898.3.peg.3783"/>